<reference evidence="2 3" key="1">
    <citation type="submission" date="2024-09" db="EMBL/GenBank/DDBJ databases">
        <authorList>
            <person name="Sun Q."/>
            <person name="Mori K."/>
        </authorList>
    </citation>
    <scope>NUCLEOTIDE SEQUENCE [LARGE SCALE GENOMIC DNA]</scope>
    <source>
        <strain evidence="2 3">KCTC 23076</strain>
    </source>
</reference>
<organism evidence="2 3">
    <name type="scientific">Lysobacter korlensis</name>
    <dbReference type="NCBI Taxonomy" id="553636"/>
    <lineage>
        <taxon>Bacteria</taxon>
        <taxon>Pseudomonadati</taxon>
        <taxon>Pseudomonadota</taxon>
        <taxon>Gammaproteobacteria</taxon>
        <taxon>Lysobacterales</taxon>
        <taxon>Lysobacteraceae</taxon>
        <taxon>Lysobacter</taxon>
    </lineage>
</organism>
<keyword evidence="2" id="KW-0808">Transferase</keyword>
<proteinExistence type="predicted"/>
<comment type="caution">
    <text evidence="2">The sequence shown here is derived from an EMBL/GenBank/DDBJ whole genome shotgun (WGS) entry which is preliminary data.</text>
</comment>
<keyword evidence="1" id="KW-0704">Schiff base</keyword>
<dbReference type="Gene3D" id="3.20.20.70">
    <property type="entry name" value="Aldolase class I"/>
    <property type="match status" value="1"/>
</dbReference>
<evidence type="ECO:0000313" key="2">
    <source>
        <dbReference type="EMBL" id="MFC0680501.1"/>
    </source>
</evidence>
<keyword evidence="3" id="KW-1185">Reference proteome</keyword>
<evidence type="ECO:0000256" key="1">
    <source>
        <dbReference type="ARBA" id="ARBA00023270"/>
    </source>
</evidence>
<dbReference type="GO" id="GO:0004801">
    <property type="term" value="F:transaldolase activity"/>
    <property type="evidence" value="ECO:0007669"/>
    <property type="project" value="UniProtKB-EC"/>
</dbReference>
<dbReference type="InterPro" id="IPR013785">
    <property type="entry name" value="Aldolase_TIM"/>
</dbReference>
<dbReference type="SUPFAM" id="SSF51569">
    <property type="entry name" value="Aldolase"/>
    <property type="match status" value="1"/>
</dbReference>
<evidence type="ECO:0000313" key="3">
    <source>
        <dbReference type="Proteomes" id="UP001589896"/>
    </source>
</evidence>
<gene>
    <name evidence="2" type="ORF">ACFFGH_21930</name>
</gene>
<dbReference type="Pfam" id="PF00923">
    <property type="entry name" value="TAL_FSA"/>
    <property type="match status" value="1"/>
</dbReference>
<sequence>MTTTALLEATQTTPTALWNDSADLEELRESIGFGAVGATCNPVIALSVLKRHPDVWVPRIRELAEEFPTGSEAELGWKAVERLSREAAELLLPAFEQHGGRNGRLSVQTDPRLHRSKDALVAQALAFDRLAPNIIVKIPATRVGIEAMEEVTYRGVSINATVSFTVPQAIAVAGAVERGLARREADGHDVSAMGAVCTIMVGRLDDWLKHTVERDRILVDPGALEWAGVAAFKNAYRVYRERGYRLRLLSAAFRNHMHWSEFQGGDVVVSPPYEWQLRINENDIRLGSRIDEPVPAAHLAALQELPDFRRAYDENGMAVEDFQDYGATRRTLRQFLDATADLEGLVRDVVVPAP</sequence>
<name>A0ABV6RU53_9GAMM</name>
<dbReference type="PANTHER" id="PTHR10683">
    <property type="entry name" value="TRANSALDOLASE"/>
    <property type="match status" value="1"/>
</dbReference>
<dbReference type="EMBL" id="JBHLTG010000005">
    <property type="protein sequence ID" value="MFC0680501.1"/>
    <property type="molecule type" value="Genomic_DNA"/>
</dbReference>
<dbReference type="Proteomes" id="UP001589896">
    <property type="component" value="Unassembled WGS sequence"/>
</dbReference>
<dbReference type="RefSeq" id="WP_386672293.1">
    <property type="nucleotide sequence ID" value="NZ_JBHLTG010000005.1"/>
</dbReference>
<accession>A0ABV6RU53</accession>
<protein>
    <submittedName>
        <fullName evidence="2">Transaldolase family protein</fullName>
        <ecNumber evidence="2">2.2.1.2</ecNumber>
    </submittedName>
</protein>
<dbReference type="InterPro" id="IPR001585">
    <property type="entry name" value="TAL/FSA"/>
</dbReference>
<dbReference type="EC" id="2.2.1.2" evidence="2"/>